<keyword evidence="4" id="KW-0413">Isomerase</keyword>
<dbReference type="InterPro" id="IPR014748">
    <property type="entry name" value="Enoyl-CoA_hydra_C"/>
</dbReference>
<dbReference type="FunFam" id="1.10.12.10:FF:000001">
    <property type="entry name" value="Probable enoyl-CoA hydratase, mitochondrial"/>
    <property type="match status" value="1"/>
</dbReference>
<dbReference type="Gene3D" id="3.90.226.10">
    <property type="entry name" value="2-enoyl-CoA Hydratase, Chain A, domain 1"/>
    <property type="match status" value="1"/>
</dbReference>
<dbReference type="PANTHER" id="PTHR43802:SF1">
    <property type="entry name" value="IP11341P-RELATED"/>
    <property type="match status" value="1"/>
</dbReference>
<feature type="non-terminal residue" evidence="4">
    <location>
        <position position="1"/>
    </location>
</feature>
<accession>A0A832ZZX3</accession>
<dbReference type="CDD" id="cd06558">
    <property type="entry name" value="crotonase-like"/>
    <property type="match status" value="1"/>
</dbReference>
<dbReference type="InterPro" id="IPR018376">
    <property type="entry name" value="Enoyl-CoA_hyd/isom_CS"/>
</dbReference>
<dbReference type="SUPFAM" id="SSF52096">
    <property type="entry name" value="ClpP/crotonase"/>
    <property type="match status" value="1"/>
</dbReference>
<dbReference type="Gene3D" id="1.10.12.10">
    <property type="entry name" value="Lyase 2-enoyl-coa Hydratase, Chain A, domain 2"/>
    <property type="match status" value="1"/>
</dbReference>
<evidence type="ECO:0000313" key="5">
    <source>
        <dbReference type="Proteomes" id="UP000608579"/>
    </source>
</evidence>
<evidence type="ECO:0000313" key="4">
    <source>
        <dbReference type="EMBL" id="HIQ30451.1"/>
    </source>
</evidence>
<proteinExistence type="inferred from homology"/>
<dbReference type="Pfam" id="PF00378">
    <property type="entry name" value="ECH_1"/>
    <property type="match status" value="1"/>
</dbReference>
<dbReference type="AlphaFoldDB" id="A0A832ZZX3"/>
<dbReference type="InterPro" id="IPR029045">
    <property type="entry name" value="ClpP/crotonase-like_dom_sf"/>
</dbReference>
<evidence type="ECO:0000256" key="1">
    <source>
        <dbReference type="ARBA" id="ARBA00005254"/>
    </source>
</evidence>
<evidence type="ECO:0000256" key="2">
    <source>
        <dbReference type="ARBA" id="ARBA00023239"/>
    </source>
</evidence>
<dbReference type="PROSITE" id="PS00166">
    <property type="entry name" value="ENOYL_COA_HYDRATASE"/>
    <property type="match status" value="1"/>
</dbReference>
<reference evidence="4" key="1">
    <citation type="journal article" date="2020" name="ISME J.">
        <title>Gammaproteobacteria mediating utilization of methyl-, sulfur- and petroleum organic compounds in deep ocean hydrothermal plumes.</title>
        <authorList>
            <person name="Zhou Z."/>
            <person name="Liu Y."/>
            <person name="Pan J."/>
            <person name="Cron B.R."/>
            <person name="Toner B.M."/>
            <person name="Anantharaman K."/>
            <person name="Breier J.A."/>
            <person name="Dick G.J."/>
            <person name="Li M."/>
        </authorList>
    </citation>
    <scope>NUCLEOTIDE SEQUENCE</scope>
    <source>
        <strain evidence="4">SZUA-1515</strain>
    </source>
</reference>
<dbReference type="GO" id="GO:0016853">
    <property type="term" value="F:isomerase activity"/>
    <property type="evidence" value="ECO:0007669"/>
    <property type="project" value="UniProtKB-KW"/>
</dbReference>
<protein>
    <submittedName>
        <fullName evidence="4">2-(1,2-epoxy-1,2-dihydrophenyl)acetyl-CoA isomerase</fullName>
    </submittedName>
</protein>
<dbReference type="PANTHER" id="PTHR43802">
    <property type="entry name" value="ENOYL-COA HYDRATASE"/>
    <property type="match status" value="1"/>
</dbReference>
<sequence>HIRPVKRNIPNVYNALDSEMRSELLRVLRESDSDESVKAIVITGTGPAFASGENLHDLMRYYKVGARPNFRKILVEEYHPILMAIRDCRKPVIAAVNGVAAGAGMSIALACDYKIASEDASFITAFIKIGLIPDTGMCFYLPRIVGLSRALELMLLSDRISAHKAKELGIVNEVVPSLEFRTRVEVVARRFAELPPLGFMYTKRVINESLNLDLAKSLELEADMQHLVGNTDDHLEGVTAFVEKRKPVFKGR</sequence>
<dbReference type="InterPro" id="IPR001753">
    <property type="entry name" value="Enoyl-CoA_hydra/iso"/>
</dbReference>
<keyword evidence="2" id="KW-0456">Lyase</keyword>
<comment type="similarity">
    <text evidence="1 3">Belongs to the enoyl-CoA hydratase/isomerase family.</text>
</comment>
<gene>
    <name evidence="4" type="ORF">EYH45_07830</name>
</gene>
<dbReference type="GO" id="GO:0016836">
    <property type="term" value="F:hydro-lyase activity"/>
    <property type="evidence" value="ECO:0007669"/>
    <property type="project" value="UniProtKB-ARBA"/>
</dbReference>
<dbReference type="EMBL" id="DQVM01000154">
    <property type="protein sequence ID" value="HIQ30451.1"/>
    <property type="molecule type" value="Genomic_DNA"/>
</dbReference>
<evidence type="ECO:0000256" key="3">
    <source>
        <dbReference type="RuleBase" id="RU003707"/>
    </source>
</evidence>
<comment type="caution">
    <text evidence="4">The sequence shown here is derived from an EMBL/GenBank/DDBJ whole genome shotgun (WGS) entry which is preliminary data.</text>
</comment>
<organism evidence="4 5">
    <name type="scientific">Caldiarchaeum subterraneum</name>
    <dbReference type="NCBI Taxonomy" id="311458"/>
    <lineage>
        <taxon>Archaea</taxon>
        <taxon>Nitrososphaerota</taxon>
        <taxon>Candidatus Caldarchaeales</taxon>
        <taxon>Candidatus Caldarchaeaceae</taxon>
        <taxon>Candidatus Caldarchaeum</taxon>
    </lineage>
</organism>
<name>A0A832ZZX3_CALS0</name>
<dbReference type="Proteomes" id="UP000608579">
    <property type="component" value="Unassembled WGS sequence"/>
</dbReference>